<dbReference type="Gene3D" id="1.10.8.350">
    <property type="entry name" value="Bacterial muramidase"/>
    <property type="match status" value="1"/>
</dbReference>
<dbReference type="InterPro" id="IPR031304">
    <property type="entry name" value="SLT_2"/>
</dbReference>
<keyword evidence="3" id="KW-1185">Reference proteome</keyword>
<protein>
    <recommendedName>
        <fullName evidence="1">Transglycosylase SLT domain-containing protein</fullName>
    </recommendedName>
</protein>
<dbReference type="KEGG" id="pace:A6070_03130"/>
<sequence>MPFDCRSLFLATVLLGLCSACTPKPQAPPPLPGSAPDPGQPAAALDDQDLQWRTWLEDLGEEALAQGISKEVLHDALADLQPAPELLMPRHKQAEFALSKQEYVQRLASEQRFQAGLKRKDELRDLLQKIEWRYGVPEAYLLALWAIESDFGKGANRHPVIRALATQAWRSQRPAFFRKQLLAALQILDQERMPSEQLRGSWAGAMGHFQFIPTTYLDYAVDFNDDGKRDIWTDVEDALASAASYLVRAGWQRQTAWGWRIDLPAAFDRTLADPGVKKSLADWRALGLPAVAGSDEVQAALLLPDGPQGPAFLVTDNLRVLMRWNRSVAFALAVGHLADRFEQADRNIPVEGPASPL</sequence>
<evidence type="ECO:0000259" key="1">
    <source>
        <dbReference type="Pfam" id="PF13406"/>
    </source>
</evidence>
<dbReference type="RefSeq" id="WP_072287018.1">
    <property type="nucleotide sequence ID" value="NZ_CP015455.1"/>
</dbReference>
<dbReference type="CDD" id="cd13399">
    <property type="entry name" value="Slt35-like"/>
    <property type="match status" value="1"/>
</dbReference>
<dbReference type="PANTHER" id="PTHR30163:SF8">
    <property type="entry name" value="LYTIC MUREIN TRANSGLYCOSYLASE"/>
    <property type="match status" value="1"/>
</dbReference>
<dbReference type="InterPro" id="IPR011970">
    <property type="entry name" value="MltB_2"/>
</dbReference>
<dbReference type="GO" id="GO:0008933">
    <property type="term" value="F:peptidoglycan lytic transglycosylase activity"/>
    <property type="evidence" value="ECO:0007669"/>
    <property type="project" value="TreeGrafter"/>
</dbReference>
<dbReference type="STRING" id="29542.A6070_03130"/>
<evidence type="ECO:0000313" key="3">
    <source>
        <dbReference type="Proteomes" id="UP000182264"/>
    </source>
</evidence>
<dbReference type="OrthoDB" id="9808544at2"/>
<dbReference type="EMBL" id="CP015518">
    <property type="protein sequence ID" value="APG25169.1"/>
    <property type="molecule type" value="Genomic_DNA"/>
</dbReference>
<proteinExistence type="predicted"/>
<dbReference type="Proteomes" id="UP000182264">
    <property type="component" value="Chromosome"/>
</dbReference>
<dbReference type="AlphaFoldDB" id="A0A1L3GGZ0"/>
<reference evidence="2 3" key="1">
    <citation type="journal article" date="2017" name="Genome Announc.">
        <title>Complete Genome Sequences of Two Acetylene-Fermenting Pelobacter acetylenicus Strains.</title>
        <authorList>
            <person name="Sutton J.M."/>
            <person name="Baesman S.M."/>
            <person name="Fierst J.L."/>
            <person name="Poret-Peterson A.T."/>
            <person name="Oremland R.S."/>
            <person name="Dunlap D.S."/>
            <person name="Akob D.M."/>
        </authorList>
    </citation>
    <scope>NUCLEOTIDE SEQUENCE [LARGE SCALE GENOMIC DNA]</scope>
    <source>
        <strain evidence="2 3">DSM 3247</strain>
    </source>
</reference>
<dbReference type="InterPro" id="IPR023346">
    <property type="entry name" value="Lysozyme-like_dom_sf"/>
</dbReference>
<feature type="domain" description="Transglycosylase SLT" evidence="1">
    <location>
        <begin position="52"/>
        <end position="339"/>
    </location>
</feature>
<dbReference type="SUPFAM" id="SSF53955">
    <property type="entry name" value="Lysozyme-like"/>
    <property type="match status" value="1"/>
</dbReference>
<name>A0A1L3GGZ0_SYNAC</name>
<dbReference type="GO" id="GO:0009253">
    <property type="term" value="P:peptidoglycan catabolic process"/>
    <property type="evidence" value="ECO:0007669"/>
    <property type="project" value="TreeGrafter"/>
</dbReference>
<dbReference type="PANTHER" id="PTHR30163">
    <property type="entry name" value="MEMBRANE-BOUND LYTIC MUREIN TRANSGLYCOSYLASE B"/>
    <property type="match status" value="1"/>
</dbReference>
<evidence type="ECO:0000313" key="2">
    <source>
        <dbReference type="EMBL" id="APG25169.1"/>
    </source>
</evidence>
<organism evidence="2 3">
    <name type="scientific">Syntrophotalea acetylenica</name>
    <name type="common">Pelobacter acetylenicus</name>
    <dbReference type="NCBI Taxonomy" id="29542"/>
    <lineage>
        <taxon>Bacteria</taxon>
        <taxon>Pseudomonadati</taxon>
        <taxon>Thermodesulfobacteriota</taxon>
        <taxon>Desulfuromonadia</taxon>
        <taxon>Desulfuromonadales</taxon>
        <taxon>Syntrophotaleaceae</taxon>
        <taxon>Syntrophotalea</taxon>
    </lineage>
</organism>
<dbReference type="NCBIfam" id="TIGR02283">
    <property type="entry name" value="MltB_2"/>
    <property type="match status" value="1"/>
</dbReference>
<gene>
    <name evidence="2" type="ORF">A7E75_09155</name>
</gene>
<accession>A0A1L3GGZ0</accession>
<dbReference type="InterPro" id="IPR043426">
    <property type="entry name" value="MltB-like"/>
</dbReference>
<dbReference type="Pfam" id="PF13406">
    <property type="entry name" value="SLT_2"/>
    <property type="match status" value="1"/>
</dbReference>
<dbReference type="Gene3D" id="1.10.530.10">
    <property type="match status" value="1"/>
</dbReference>